<protein>
    <recommendedName>
        <fullName evidence="5">Tat pathway signal protein</fullName>
    </recommendedName>
</protein>
<gene>
    <name evidence="3" type="ORF">EUA04_06265</name>
</gene>
<feature type="signal peptide" evidence="2">
    <location>
        <begin position="1"/>
        <end position="30"/>
    </location>
</feature>
<feature type="compositionally biased region" description="Low complexity" evidence="1">
    <location>
        <begin position="100"/>
        <end position="115"/>
    </location>
</feature>
<dbReference type="PROSITE" id="PS51257">
    <property type="entry name" value="PROKAR_LIPOPROTEIN"/>
    <property type="match status" value="1"/>
</dbReference>
<reference evidence="3 4" key="1">
    <citation type="submission" date="2019-01" db="EMBL/GenBank/DDBJ databases">
        <title>High-quality-draft genome sequences of five non-tuberculosis mycobacteriaceae isolated from a nosocomial environment.</title>
        <authorList>
            <person name="Tiago I."/>
            <person name="Alarico S."/>
            <person name="Pereira S.G."/>
            <person name="Coelho C."/>
            <person name="Maranha A."/>
            <person name="Empadinhas N."/>
        </authorList>
    </citation>
    <scope>NUCLEOTIDE SEQUENCE [LARGE SCALE GENOMIC DNA]</scope>
    <source>
        <strain evidence="3 4">22DIII</strain>
    </source>
</reference>
<dbReference type="RefSeq" id="WP_133413194.1">
    <property type="nucleotide sequence ID" value="NZ_SDLP01000002.1"/>
</dbReference>
<evidence type="ECO:0000256" key="1">
    <source>
        <dbReference type="SAM" id="MobiDB-lite"/>
    </source>
</evidence>
<dbReference type="Proteomes" id="UP000294952">
    <property type="component" value="Unassembled WGS sequence"/>
</dbReference>
<proteinExistence type="predicted"/>
<evidence type="ECO:0000313" key="4">
    <source>
        <dbReference type="Proteomes" id="UP000294952"/>
    </source>
</evidence>
<organism evidence="3 4">
    <name type="scientific">Mycolicibacterium obuense</name>
    <dbReference type="NCBI Taxonomy" id="1807"/>
    <lineage>
        <taxon>Bacteria</taxon>
        <taxon>Bacillati</taxon>
        <taxon>Actinomycetota</taxon>
        <taxon>Actinomycetes</taxon>
        <taxon>Mycobacteriales</taxon>
        <taxon>Mycobacteriaceae</taxon>
        <taxon>Mycolicibacterium</taxon>
    </lineage>
</organism>
<keyword evidence="2" id="KW-0732">Signal</keyword>
<dbReference type="InterPro" id="IPR006311">
    <property type="entry name" value="TAT_signal"/>
</dbReference>
<dbReference type="EMBL" id="SDLP01000002">
    <property type="protein sequence ID" value="TDL09581.1"/>
    <property type="molecule type" value="Genomic_DNA"/>
</dbReference>
<name>A0A4R5X978_9MYCO</name>
<sequence length="174" mass="17054">MRHVPSRPPTLRRRQVLAGLVLLTAVAATACGAPPPPPDLDDLTTALDRARADSRLAGQAAAAVRGRAAATLTDIAGLRTAHAEALSDEIVRLTGQAAPSTGVTVTTSASPAAGAPEPPPPNADDVVGALRASADSASHSAAALSGYRAGLLASIAAACTAAYTVALASPGGAQ</sequence>
<comment type="caution">
    <text evidence="3">The sequence shown here is derived from an EMBL/GenBank/DDBJ whole genome shotgun (WGS) entry which is preliminary data.</text>
</comment>
<evidence type="ECO:0000313" key="3">
    <source>
        <dbReference type="EMBL" id="TDL09581.1"/>
    </source>
</evidence>
<evidence type="ECO:0008006" key="5">
    <source>
        <dbReference type="Google" id="ProtNLM"/>
    </source>
</evidence>
<dbReference type="AlphaFoldDB" id="A0A4R5X978"/>
<dbReference type="PROSITE" id="PS51318">
    <property type="entry name" value="TAT"/>
    <property type="match status" value="1"/>
</dbReference>
<feature type="chain" id="PRO_5039479667" description="Tat pathway signal protein" evidence="2">
    <location>
        <begin position="31"/>
        <end position="174"/>
    </location>
</feature>
<accession>A0A4R5X978</accession>
<feature type="region of interest" description="Disordered" evidence="1">
    <location>
        <begin position="100"/>
        <end position="126"/>
    </location>
</feature>
<evidence type="ECO:0000256" key="2">
    <source>
        <dbReference type="SAM" id="SignalP"/>
    </source>
</evidence>